<dbReference type="EMBL" id="UINC01016773">
    <property type="protein sequence ID" value="SVA69591.1"/>
    <property type="molecule type" value="Genomic_DNA"/>
</dbReference>
<name>A0A381XYU1_9ZZZZ</name>
<dbReference type="AlphaFoldDB" id="A0A381XYU1"/>
<sequence length="250" mass="27370">VLDGVWVGTWVEHELQQARMAALPLVGEWAEGGGREMLRYRTETADLMPSSSIWSRFLDAEPMAVSRAGDGVVFATLRRGIYRIDEEAVEIWRAPYPEWPDLSALASRDSLVSSNENDGRIVIWSEAGGVTAVDSENGGHVLSTVVPLPDSLSGVRHNEDGGWLLLLNSGGIALLDDLQSEPEVVRTPGPVLDAVHDGECWRWTGWRHDGALRDGEVQCAARDQFGVALIGDRVLTNDGTWDNYGLNHSD</sequence>
<accession>A0A381XYU1</accession>
<evidence type="ECO:0000313" key="1">
    <source>
        <dbReference type="EMBL" id="SVA69591.1"/>
    </source>
</evidence>
<proteinExistence type="predicted"/>
<feature type="non-terminal residue" evidence="1">
    <location>
        <position position="1"/>
    </location>
</feature>
<reference evidence="1" key="1">
    <citation type="submission" date="2018-05" db="EMBL/GenBank/DDBJ databases">
        <authorList>
            <person name="Lanie J.A."/>
            <person name="Ng W.-L."/>
            <person name="Kazmierczak K.M."/>
            <person name="Andrzejewski T.M."/>
            <person name="Davidsen T.M."/>
            <person name="Wayne K.J."/>
            <person name="Tettelin H."/>
            <person name="Glass J.I."/>
            <person name="Rusch D."/>
            <person name="Podicherti R."/>
            <person name="Tsui H.-C.T."/>
            <person name="Winkler M.E."/>
        </authorList>
    </citation>
    <scope>NUCLEOTIDE SEQUENCE</scope>
</reference>
<organism evidence="1">
    <name type="scientific">marine metagenome</name>
    <dbReference type="NCBI Taxonomy" id="408172"/>
    <lineage>
        <taxon>unclassified sequences</taxon>
        <taxon>metagenomes</taxon>
        <taxon>ecological metagenomes</taxon>
    </lineage>
</organism>
<dbReference type="SUPFAM" id="SSF50969">
    <property type="entry name" value="YVTN repeat-like/Quinoprotein amine dehydrogenase"/>
    <property type="match status" value="1"/>
</dbReference>
<dbReference type="InterPro" id="IPR011044">
    <property type="entry name" value="Quino_amine_DH_bsu"/>
</dbReference>
<gene>
    <name evidence="1" type="ORF">METZ01_LOCUS122445</name>
</gene>
<protein>
    <submittedName>
        <fullName evidence="1">Uncharacterized protein</fullName>
    </submittedName>
</protein>